<protein>
    <recommendedName>
        <fullName evidence="4">G-protein coupled receptors family 1 profile domain-containing protein</fullName>
    </recommendedName>
</protein>
<comment type="caution">
    <text evidence="2">The sequence shown here is derived from an EMBL/GenBank/DDBJ whole genome shotgun (WGS) entry which is preliminary data.</text>
</comment>
<dbReference type="KEGG" id="crq:GCK72_016027"/>
<dbReference type="RefSeq" id="XP_053586044.1">
    <property type="nucleotide sequence ID" value="XM_053731272.1"/>
</dbReference>
<keyword evidence="1" id="KW-0472">Membrane</keyword>
<dbReference type="Proteomes" id="UP000483820">
    <property type="component" value="Chromosome IV"/>
</dbReference>
<evidence type="ECO:0000313" key="2">
    <source>
        <dbReference type="EMBL" id="KAF1759560.1"/>
    </source>
</evidence>
<evidence type="ECO:0008006" key="4">
    <source>
        <dbReference type="Google" id="ProtNLM"/>
    </source>
</evidence>
<gene>
    <name evidence="2" type="ORF">GCK72_016027</name>
</gene>
<name>A0A6A5GVM7_CAERE</name>
<dbReference type="Pfam" id="PF06653">
    <property type="entry name" value="Claudin_3"/>
    <property type="match status" value="1"/>
</dbReference>
<feature type="transmembrane region" description="Helical" evidence="1">
    <location>
        <begin position="53"/>
        <end position="78"/>
    </location>
</feature>
<feature type="transmembrane region" description="Helical" evidence="1">
    <location>
        <begin position="7"/>
        <end position="33"/>
    </location>
</feature>
<sequence length="129" mass="14060">MSPNRALIILGVSIGITSALHISGVFTNCWINYGKNCTGIVPFDSSGPAWLVASSWMLSSVGVMVIIMATYIVLVMEVLKRGYHITIRKLLSVIDSLSLLNVLLIYISIIVIQSNLDTYTNGKVSTNRV</sequence>
<proteinExistence type="predicted"/>
<dbReference type="PANTHER" id="PTHR34151:SF1">
    <property type="entry name" value="CASP-LIKE PROTEIN-RELATED"/>
    <property type="match status" value="1"/>
</dbReference>
<accession>A0A6A5GVM7</accession>
<dbReference type="AlphaFoldDB" id="A0A6A5GVM7"/>
<dbReference type="GeneID" id="78776228"/>
<feature type="transmembrane region" description="Helical" evidence="1">
    <location>
        <begin position="90"/>
        <end position="112"/>
    </location>
</feature>
<keyword evidence="1" id="KW-0812">Transmembrane</keyword>
<evidence type="ECO:0000313" key="3">
    <source>
        <dbReference type="Proteomes" id="UP000483820"/>
    </source>
</evidence>
<dbReference type="InterPro" id="IPR009545">
    <property type="entry name" value="Claudin-like"/>
</dbReference>
<keyword evidence="1" id="KW-1133">Transmembrane helix</keyword>
<organism evidence="2 3">
    <name type="scientific">Caenorhabditis remanei</name>
    <name type="common">Caenorhabditis vulgaris</name>
    <dbReference type="NCBI Taxonomy" id="31234"/>
    <lineage>
        <taxon>Eukaryota</taxon>
        <taxon>Metazoa</taxon>
        <taxon>Ecdysozoa</taxon>
        <taxon>Nematoda</taxon>
        <taxon>Chromadorea</taxon>
        <taxon>Rhabditida</taxon>
        <taxon>Rhabditina</taxon>
        <taxon>Rhabditomorpha</taxon>
        <taxon>Rhabditoidea</taxon>
        <taxon>Rhabditidae</taxon>
        <taxon>Peloderinae</taxon>
        <taxon>Caenorhabditis</taxon>
    </lineage>
</organism>
<evidence type="ECO:0000256" key="1">
    <source>
        <dbReference type="SAM" id="Phobius"/>
    </source>
</evidence>
<dbReference type="PANTHER" id="PTHR34151">
    <property type="entry name" value="PROTEIN CBG24195"/>
    <property type="match status" value="1"/>
</dbReference>
<reference evidence="2 3" key="1">
    <citation type="submission" date="2019-12" db="EMBL/GenBank/DDBJ databases">
        <title>Chromosome-level assembly of the Caenorhabditis remanei genome.</title>
        <authorList>
            <person name="Teterina A.A."/>
            <person name="Willis J.H."/>
            <person name="Phillips P.C."/>
        </authorList>
    </citation>
    <scope>NUCLEOTIDE SEQUENCE [LARGE SCALE GENOMIC DNA]</scope>
    <source>
        <strain evidence="2 3">PX506</strain>
        <tissue evidence="2">Whole organism</tissue>
    </source>
</reference>
<dbReference type="EMBL" id="WUAV01000004">
    <property type="protein sequence ID" value="KAF1759560.1"/>
    <property type="molecule type" value="Genomic_DNA"/>
</dbReference>
<dbReference type="CTD" id="78776228"/>